<keyword evidence="2" id="KW-1185">Reference proteome</keyword>
<reference evidence="1 2" key="1">
    <citation type="submission" date="2023-07" db="EMBL/GenBank/DDBJ databases">
        <title>Genomic Encyclopedia of Type Strains, Phase IV (KMG-IV): sequencing the most valuable type-strain genomes for metagenomic binning, comparative biology and taxonomic classification.</title>
        <authorList>
            <person name="Goeker M."/>
        </authorList>
    </citation>
    <scope>NUCLEOTIDE SEQUENCE [LARGE SCALE GENOMIC DNA]</scope>
    <source>
        <strain evidence="1 2">DSM 18695</strain>
    </source>
</reference>
<evidence type="ECO:0000313" key="2">
    <source>
        <dbReference type="Proteomes" id="UP001228905"/>
    </source>
</evidence>
<name>A0ABU0IML2_9CAUL</name>
<sequence>MLSLVTLSAALMTLVAPPASGRMHDVSGNPGVISAWDDGECQSGFKLKLGEAKALGWTINWSKVESITVETDSSFENDPAADLYKVRTSLVVKGAGAFQADLGSRKVEADSFEYFLETSQQAKSLQNIWTRRAASCLLN</sequence>
<proteinExistence type="predicted"/>
<accession>A0ABU0IML2</accession>
<dbReference type="Proteomes" id="UP001228905">
    <property type="component" value="Unassembled WGS sequence"/>
</dbReference>
<comment type="caution">
    <text evidence="1">The sequence shown here is derived from an EMBL/GenBank/DDBJ whole genome shotgun (WGS) entry which is preliminary data.</text>
</comment>
<dbReference type="RefSeq" id="WP_307346806.1">
    <property type="nucleotide sequence ID" value="NZ_JAUSVS010000001.1"/>
</dbReference>
<organism evidence="1 2">
    <name type="scientific">Caulobacter ginsengisoli</name>
    <dbReference type="NCBI Taxonomy" id="400775"/>
    <lineage>
        <taxon>Bacteria</taxon>
        <taxon>Pseudomonadati</taxon>
        <taxon>Pseudomonadota</taxon>
        <taxon>Alphaproteobacteria</taxon>
        <taxon>Caulobacterales</taxon>
        <taxon>Caulobacteraceae</taxon>
        <taxon>Caulobacter</taxon>
    </lineage>
</organism>
<gene>
    <name evidence="1" type="ORF">QO010_001003</name>
</gene>
<dbReference type="EMBL" id="JAUSVS010000001">
    <property type="protein sequence ID" value="MDQ0463255.1"/>
    <property type="molecule type" value="Genomic_DNA"/>
</dbReference>
<protein>
    <submittedName>
        <fullName evidence="1">Uncharacterized protein</fullName>
    </submittedName>
</protein>
<evidence type="ECO:0000313" key="1">
    <source>
        <dbReference type="EMBL" id="MDQ0463255.1"/>
    </source>
</evidence>